<evidence type="ECO:0000313" key="15">
    <source>
        <dbReference type="EMBL" id="KAJ8950766.1"/>
    </source>
</evidence>
<proteinExistence type="inferred from homology"/>
<sequence>MAENVKVIVRCRPMNRKEIELNCKCAVKIQNCVVETWDPNEGPSFPKQFTFDSTYDQDSNTEIIYNEICYPLVESVLEGYNATIFVYGQTGCGKSYTMEGTKTDNGREKGVISRAFEHIFEAISVTSGVKYLALVSYLEIYNEQIRDLLLPTDKLATTSNLNLKETPNEGVTVPGLTSHPVHNAAECENFLNTGSKNRMIGATLMNQNSSRSHSIFTISIEQISNMNNDESIRKGKLNLVDLAGSERQAKTGAIGDRLKEATKINLSLSALGNVISALVDGKAKHIPYRDSKLTRLLQDSLGGNTKTLMIACISPSSRDYIETLSTLRYANRAKNIHNKPKVNEDPKDAILRQYQEEIERLKILLENKHSNNLKIEDLTDTPEEEINKNVTSHNPDLDARRDRLLLEYQEEMRKLKSLHESEKNEKETVLKQIQAIRREYEDSILKLNEEIREKERKELCSKEEIVKRIEVLKAAMIGGEKANDRELSERRKRKKMAAEKRASVIAHLLAKIDMNEDREILQNQYKDISHELHLKTEILRKYRHKVKSLEKEISDIQSEFEVERQDYLDTIRRQDRNIKLLSQISEKLARTLKKECNYSDLEAIKEQAVWLDDTQKYKLPELVFPRTKLPPPGKEIPTSCRRFFDIQTAPGRLQYDGESHEGRNNKNSLIKKLDRSEKEDIIGSYFQPTMKRANELLSQSSRIDTSKVFNTWRGPMGQTGFPDFARRNRSSEGLSQQLPMENRPVNSNSSYPGLNNSWLNELPSSNHDSYMKKPLRLEALPNIVRTRKDRFNTMEFY</sequence>
<keyword evidence="4 10" id="KW-0547">Nucleotide-binding</keyword>
<comment type="subcellular location">
    <subcellularLocation>
        <location evidence="1">Cytoplasm</location>
        <location evidence="1">Cytoskeleton</location>
    </subcellularLocation>
</comment>
<reference evidence="15" key="1">
    <citation type="journal article" date="2023" name="Insect Mol. Biol.">
        <title>Genome sequencing provides insights into the evolution of gene families encoding plant cell wall-degrading enzymes in longhorned beetles.</title>
        <authorList>
            <person name="Shin N.R."/>
            <person name="Okamura Y."/>
            <person name="Kirsch R."/>
            <person name="Pauchet Y."/>
        </authorList>
    </citation>
    <scope>NUCLEOTIDE SEQUENCE</scope>
    <source>
        <strain evidence="15">AMC_N1</strain>
    </source>
</reference>
<accession>A0AAV8YJD3</accession>
<evidence type="ECO:0000256" key="2">
    <source>
        <dbReference type="ARBA" id="ARBA00022490"/>
    </source>
</evidence>
<evidence type="ECO:0000256" key="6">
    <source>
        <dbReference type="ARBA" id="ARBA00023054"/>
    </source>
</evidence>
<evidence type="ECO:0000256" key="11">
    <source>
        <dbReference type="RuleBase" id="RU000394"/>
    </source>
</evidence>
<feature type="coiled-coil region" evidence="12">
    <location>
        <begin position="532"/>
        <end position="566"/>
    </location>
</feature>
<dbReference type="PANTHER" id="PTHR47969">
    <property type="entry name" value="CHROMOSOME-ASSOCIATED KINESIN KIF4A-RELATED"/>
    <property type="match status" value="1"/>
</dbReference>
<dbReference type="EMBL" id="JAPWTK010000095">
    <property type="protein sequence ID" value="KAJ8950766.1"/>
    <property type="molecule type" value="Genomic_DNA"/>
</dbReference>
<protein>
    <recommendedName>
        <fullName evidence="11">Kinesin-like protein</fullName>
    </recommendedName>
</protein>
<name>A0AAV8YJD3_9CUCU</name>
<dbReference type="PRINTS" id="PR00380">
    <property type="entry name" value="KINESINHEAVY"/>
</dbReference>
<evidence type="ECO:0000259" key="14">
    <source>
        <dbReference type="PROSITE" id="PS50067"/>
    </source>
</evidence>
<dbReference type="InterPro" id="IPR001752">
    <property type="entry name" value="Kinesin_motor_dom"/>
</dbReference>
<keyword evidence="6 12" id="KW-0175">Coiled coil</keyword>
<dbReference type="AlphaFoldDB" id="A0AAV8YJD3"/>
<dbReference type="PANTHER" id="PTHR47969:SF21">
    <property type="entry name" value="KINESIN-LIKE PROTEIN"/>
    <property type="match status" value="1"/>
</dbReference>
<evidence type="ECO:0000256" key="7">
    <source>
        <dbReference type="ARBA" id="ARBA00023175"/>
    </source>
</evidence>
<feature type="compositionally biased region" description="Polar residues" evidence="13">
    <location>
        <begin position="731"/>
        <end position="752"/>
    </location>
</feature>
<dbReference type="SUPFAM" id="SSF52540">
    <property type="entry name" value="P-loop containing nucleoside triphosphate hydrolases"/>
    <property type="match status" value="1"/>
</dbReference>
<evidence type="ECO:0000256" key="8">
    <source>
        <dbReference type="ARBA" id="ARBA00023212"/>
    </source>
</evidence>
<dbReference type="GO" id="GO:0005874">
    <property type="term" value="C:microtubule"/>
    <property type="evidence" value="ECO:0007669"/>
    <property type="project" value="UniProtKB-KW"/>
</dbReference>
<comment type="function">
    <text evidence="9">Plus-end directed microtubule motor that may be used for anterograde axonal transport and could conceivably move cargos in fly neurons different than those moved by kinesin heavy chain or other plus-end directed motors.</text>
</comment>
<dbReference type="Proteomes" id="UP001162162">
    <property type="component" value="Unassembled WGS sequence"/>
</dbReference>
<dbReference type="InterPro" id="IPR027417">
    <property type="entry name" value="P-loop_NTPase"/>
</dbReference>
<dbReference type="SMART" id="SM00129">
    <property type="entry name" value="KISc"/>
    <property type="match status" value="1"/>
</dbReference>
<evidence type="ECO:0000256" key="9">
    <source>
        <dbReference type="ARBA" id="ARBA00060187"/>
    </source>
</evidence>
<keyword evidence="8" id="KW-0206">Cytoskeleton</keyword>
<dbReference type="Pfam" id="PF00225">
    <property type="entry name" value="Kinesin"/>
    <property type="match status" value="1"/>
</dbReference>
<dbReference type="InterPro" id="IPR019821">
    <property type="entry name" value="Kinesin_motor_CS"/>
</dbReference>
<feature type="domain" description="Kinesin motor" evidence="14">
    <location>
        <begin position="4"/>
        <end position="336"/>
    </location>
</feature>
<evidence type="ECO:0000256" key="1">
    <source>
        <dbReference type="ARBA" id="ARBA00004245"/>
    </source>
</evidence>
<comment type="similarity">
    <text evidence="10 11">Belongs to the TRAFAC class myosin-kinesin ATPase superfamily. Kinesin family.</text>
</comment>
<dbReference type="PROSITE" id="PS00411">
    <property type="entry name" value="KINESIN_MOTOR_1"/>
    <property type="match status" value="1"/>
</dbReference>
<evidence type="ECO:0000256" key="5">
    <source>
        <dbReference type="ARBA" id="ARBA00022840"/>
    </source>
</evidence>
<dbReference type="GO" id="GO:0003777">
    <property type="term" value="F:microtubule motor activity"/>
    <property type="evidence" value="ECO:0007669"/>
    <property type="project" value="InterPro"/>
</dbReference>
<evidence type="ECO:0000256" key="13">
    <source>
        <dbReference type="SAM" id="MobiDB-lite"/>
    </source>
</evidence>
<evidence type="ECO:0000256" key="4">
    <source>
        <dbReference type="ARBA" id="ARBA00022741"/>
    </source>
</evidence>
<feature type="coiled-coil region" evidence="12">
    <location>
        <begin position="405"/>
        <end position="457"/>
    </location>
</feature>
<keyword evidence="5 10" id="KW-0067">ATP-binding</keyword>
<comment type="caution">
    <text evidence="15">The sequence shown here is derived from an EMBL/GenBank/DDBJ whole genome shotgun (WGS) entry which is preliminary data.</text>
</comment>
<keyword evidence="3 11" id="KW-0493">Microtubule</keyword>
<dbReference type="PROSITE" id="PS50067">
    <property type="entry name" value="KINESIN_MOTOR_2"/>
    <property type="match status" value="1"/>
</dbReference>
<dbReference type="GO" id="GO:0008017">
    <property type="term" value="F:microtubule binding"/>
    <property type="evidence" value="ECO:0007669"/>
    <property type="project" value="InterPro"/>
</dbReference>
<keyword evidence="7 10" id="KW-0505">Motor protein</keyword>
<evidence type="ECO:0000313" key="16">
    <source>
        <dbReference type="Proteomes" id="UP001162162"/>
    </source>
</evidence>
<feature type="region of interest" description="Disordered" evidence="13">
    <location>
        <begin position="714"/>
        <end position="752"/>
    </location>
</feature>
<organism evidence="15 16">
    <name type="scientific">Aromia moschata</name>
    <dbReference type="NCBI Taxonomy" id="1265417"/>
    <lineage>
        <taxon>Eukaryota</taxon>
        <taxon>Metazoa</taxon>
        <taxon>Ecdysozoa</taxon>
        <taxon>Arthropoda</taxon>
        <taxon>Hexapoda</taxon>
        <taxon>Insecta</taxon>
        <taxon>Pterygota</taxon>
        <taxon>Neoptera</taxon>
        <taxon>Endopterygota</taxon>
        <taxon>Coleoptera</taxon>
        <taxon>Polyphaga</taxon>
        <taxon>Cucujiformia</taxon>
        <taxon>Chrysomeloidea</taxon>
        <taxon>Cerambycidae</taxon>
        <taxon>Cerambycinae</taxon>
        <taxon>Callichromatini</taxon>
        <taxon>Aromia</taxon>
    </lineage>
</organism>
<dbReference type="GO" id="GO:0005524">
    <property type="term" value="F:ATP binding"/>
    <property type="evidence" value="ECO:0007669"/>
    <property type="project" value="UniProtKB-UniRule"/>
</dbReference>
<evidence type="ECO:0000256" key="3">
    <source>
        <dbReference type="ARBA" id="ARBA00022701"/>
    </source>
</evidence>
<keyword evidence="2" id="KW-0963">Cytoplasm</keyword>
<dbReference type="GO" id="GO:0007018">
    <property type="term" value="P:microtubule-based movement"/>
    <property type="evidence" value="ECO:0007669"/>
    <property type="project" value="InterPro"/>
</dbReference>
<keyword evidence="16" id="KW-1185">Reference proteome</keyword>
<gene>
    <name evidence="15" type="ORF">NQ318_011259</name>
</gene>
<feature type="binding site" evidence="10">
    <location>
        <begin position="88"/>
        <end position="95"/>
    </location>
    <ligand>
        <name>ATP</name>
        <dbReference type="ChEBI" id="CHEBI:30616"/>
    </ligand>
</feature>
<dbReference type="InterPro" id="IPR036961">
    <property type="entry name" value="Kinesin_motor_dom_sf"/>
</dbReference>
<evidence type="ECO:0000256" key="10">
    <source>
        <dbReference type="PROSITE-ProRule" id="PRU00283"/>
    </source>
</evidence>
<evidence type="ECO:0000256" key="12">
    <source>
        <dbReference type="SAM" id="Coils"/>
    </source>
</evidence>
<dbReference type="InterPro" id="IPR027640">
    <property type="entry name" value="Kinesin-like_fam"/>
</dbReference>
<dbReference type="Gene3D" id="3.40.850.10">
    <property type="entry name" value="Kinesin motor domain"/>
    <property type="match status" value="1"/>
</dbReference>
<dbReference type="FunFam" id="3.40.850.10:FF:000029">
    <property type="entry name" value="Kinesin-like protein KIF17"/>
    <property type="match status" value="1"/>
</dbReference>